<proteinExistence type="predicted"/>
<evidence type="ECO:0000313" key="4">
    <source>
        <dbReference type="Proteomes" id="UP000556436"/>
    </source>
</evidence>
<dbReference type="GO" id="GO:0016787">
    <property type="term" value="F:hydrolase activity"/>
    <property type="evidence" value="ECO:0007669"/>
    <property type="project" value="UniProtKB-KW"/>
</dbReference>
<name>A0A7W7PJN4_STRNE</name>
<evidence type="ECO:0000313" key="3">
    <source>
        <dbReference type="EMBL" id="MBB4890975.1"/>
    </source>
</evidence>
<organism evidence="3 4">
    <name type="scientific">Streptomyces netropsis</name>
    <name type="common">Streptoverticillium netropsis</name>
    <dbReference type="NCBI Taxonomy" id="55404"/>
    <lineage>
        <taxon>Bacteria</taxon>
        <taxon>Bacillati</taxon>
        <taxon>Actinomycetota</taxon>
        <taxon>Actinomycetes</taxon>
        <taxon>Kitasatosporales</taxon>
        <taxon>Streptomycetaceae</taxon>
        <taxon>Streptomyces</taxon>
    </lineage>
</organism>
<gene>
    <name evidence="3" type="ORF">FHS38_007069</name>
</gene>
<dbReference type="Pfam" id="PF00561">
    <property type="entry name" value="Abhydrolase_1"/>
    <property type="match status" value="1"/>
</dbReference>
<dbReference type="SUPFAM" id="SSF53474">
    <property type="entry name" value="alpha/beta-Hydrolases"/>
    <property type="match status" value="1"/>
</dbReference>
<dbReference type="PRINTS" id="PR00412">
    <property type="entry name" value="EPOXHYDRLASE"/>
</dbReference>
<feature type="domain" description="AB hydrolase-1" evidence="2">
    <location>
        <begin position="9"/>
        <end position="243"/>
    </location>
</feature>
<evidence type="ECO:0000256" key="1">
    <source>
        <dbReference type="ARBA" id="ARBA00022801"/>
    </source>
</evidence>
<dbReference type="Proteomes" id="UP000556436">
    <property type="component" value="Unassembled WGS sequence"/>
</dbReference>
<keyword evidence="4" id="KW-1185">Reference proteome</keyword>
<dbReference type="PANTHER" id="PTHR43329">
    <property type="entry name" value="EPOXIDE HYDROLASE"/>
    <property type="match status" value="1"/>
</dbReference>
<dbReference type="InterPro" id="IPR029058">
    <property type="entry name" value="AB_hydrolase_fold"/>
</dbReference>
<dbReference type="Gene3D" id="3.40.50.1820">
    <property type="entry name" value="alpha/beta hydrolase"/>
    <property type="match status" value="1"/>
</dbReference>
<dbReference type="AlphaFoldDB" id="A0A7W7PJN4"/>
<protein>
    <submittedName>
        <fullName evidence="3">Pimeloyl-ACP methyl ester carboxylesterase</fullName>
    </submittedName>
</protein>
<comment type="caution">
    <text evidence="3">The sequence shown here is derived from an EMBL/GenBank/DDBJ whole genome shotgun (WGS) entry which is preliminary data.</text>
</comment>
<dbReference type="InterPro" id="IPR000073">
    <property type="entry name" value="AB_hydrolase_1"/>
</dbReference>
<evidence type="ECO:0000259" key="2">
    <source>
        <dbReference type="Pfam" id="PF00561"/>
    </source>
</evidence>
<accession>A0A7W7PJN4</accession>
<dbReference type="RefSeq" id="WP_229822953.1">
    <property type="nucleotide sequence ID" value="NZ_BMRW01000034.1"/>
</dbReference>
<sequence length="265" mass="29135">MSGPEDGEPVLLLHGFPQSRRAWDQVVPALHAAGLRTIAPDQRGYCDGARPEGADSYALPLLAGDAVAILDALGIESAHVVGHDWGSVVAWYLAARHTGRVRTLTAISFPHLEAYWYALRNDPLQRQLSQYVAYFVSPDSTDGMLADGAEPLRSLFGDEVDPDQVKHYLDLHTRPGVLDATLNWYRSGSLLAEHEGLGPVPVPTTYISSDGDRAASRVAVDRTAQHVTGPYRFVLLEGVTHWQPEQAPERITEEILRRVNQCQGR</sequence>
<keyword evidence="1" id="KW-0378">Hydrolase</keyword>
<dbReference type="EMBL" id="JACHJG010000034">
    <property type="protein sequence ID" value="MBB4890975.1"/>
    <property type="molecule type" value="Genomic_DNA"/>
</dbReference>
<reference evidence="3 4" key="1">
    <citation type="submission" date="2020-08" db="EMBL/GenBank/DDBJ databases">
        <title>Genomic Encyclopedia of Type Strains, Phase III (KMG-III): the genomes of soil and plant-associated and newly described type strains.</title>
        <authorList>
            <person name="Whitman W."/>
        </authorList>
    </citation>
    <scope>NUCLEOTIDE SEQUENCE [LARGE SCALE GENOMIC DNA]</scope>
    <source>
        <strain evidence="3 4">CECT 3265</strain>
    </source>
</reference>
<dbReference type="InterPro" id="IPR000639">
    <property type="entry name" value="Epox_hydrolase-like"/>
</dbReference>